<dbReference type="AlphaFoldDB" id="A0A9P7J1S4"/>
<sequence length="204" mass="22835">MPTVLSCFASAAPTPSQLEHLVEAMPKQNKSVLQRQYRSKELDGFSLVRAEIYHASRGELDPKTRQDVLRKAARLIRELSVLNAKLQQQIHVKSRQTGSETPPSCAGGFPTTISTDPCTQGPYSPVLYDHFIEQPCQLVGIPPTESHSYITNTGYELCDDVSLENTSTTPAYDQIISQANPHWSPDRQYYNHGEQIYVCNNRIA</sequence>
<organism evidence="1 2">
    <name type="scientific">Suillus plorans</name>
    <dbReference type="NCBI Taxonomy" id="116603"/>
    <lineage>
        <taxon>Eukaryota</taxon>
        <taxon>Fungi</taxon>
        <taxon>Dikarya</taxon>
        <taxon>Basidiomycota</taxon>
        <taxon>Agaricomycotina</taxon>
        <taxon>Agaricomycetes</taxon>
        <taxon>Agaricomycetidae</taxon>
        <taxon>Boletales</taxon>
        <taxon>Suillineae</taxon>
        <taxon>Suillaceae</taxon>
        <taxon>Suillus</taxon>
    </lineage>
</organism>
<reference evidence="1" key="1">
    <citation type="journal article" date="2020" name="New Phytol.">
        <title>Comparative genomics reveals dynamic genome evolution in host specialist ectomycorrhizal fungi.</title>
        <authorList>
            <person name="Lofgren L.A."/>
            <person name="Nguyen N.H."/>
            <person name="Vilgalys R."/>
            <person name="Ruytinx J."/>
            <person name="Liao H.L."/>
            <person name="Branco S."/>
            <person name="Kuo A."/>
            <person name="LaButti K."/>
            <person name="Lipzen A."/>
            <person name="Andreopoulos W."/>
            <person name="Pangilinan J."/>
            <person name="Riley R."/>
            <person name="Hundley H."/>
            <person name="Na H."/>
            <person name="Barry K."/>
            <person name="Grigoriev I.V."/>
            <person name="Stajich J.E."/>
            <person name="Kennedy P.G."/>
        </authorList>
    </citation>
    <scope>NUCLEOTIDE SEQUENCE</scope>
    <source>
        <strain evidence="1">S12</strain>
    </source>
</reference>
<accession>A0A9P7J1S4</accession>
<dbReference type="OrthoDB" id="2632310at2759"/>
<protein>
    <submittedName>
        <fullName evidence="1">Uncharacterized protein</fullName>
    </submittedName>
</protein>
<dbReference type="Proteomes" id="UP000719766">
    <property type="component" value="Unassembled WGS sequence"/>
</dbReference>
<keyword evidence="2" id="KW-1185">Reference proteome</keyword>
<dbReference type="RefSeq" id="XP_041163526.1">
    <property type="nucleotide sequence ID" value="XM_041302336.1"/>
</dbReference>
<evidence type="ECO:0000313" key="1">
    <source>
        <dbReference type="EMBL" id="KAG1798985.1"/>
    </source>
</evidence>
<comment type="caution">
    <text evidence="1">The sequence shown here is derived from an EMBL/GenBank/DDBJ whole genome shotgun (WGS) entry which is preliminary data.</text>
</comment>
<gene>
    <name evidence="1" type="ORF">HD556DRAFT_1349773</name>
</gene>
<proteinExistence type="predicted"/>
<dbReference type="EMBL" id="JABBWE010000012">
    <property type="protein sequence ID" value="KAG1798985.1"/>
    <property type="molecule type" value="Genomic_DNA"/>
</dbReference>
<dbReference type="GeneID" id="64596100"/>
<name>A0A9P7J1S4_9AGAM</name>
<evidence type="ECO:0000313" key="2">
    <source>
        <dbReference type="Proteomes" id="UP000719766"/>
    </source>
</evidence>